<dbReference type="OrthoDB" id="5954793at2759"/>
<comment type="similarity">
    <text evidence="4">Belongs to the BMT2 family.</text>
</comment>
<dbReference type="GeneID" id="113401666"/>
<dbReference type="GO" id="GO:0032259">
    <property type="term" value="P:methylation"/>
    <property type="evidence" value="ECO:0007669"/>
    <property type="project" value="UniProtKB-KW"/>
</dbReference>
<feature type="binding site" evidence="4">
    <location>
        <position position="123"/>
    </location>
    <ligand>
        <name>S-adenosyl-L-methionine</name>
        <dbReference type="ChEBI" id="CHEBI:59789"/>
    </ligand>
</feature>
<evidence type="ECO:0000313" key="6">
    <source>
        <dbReference type="RefSeq" id="XP_026497447.1"/>
    </source>
</evidence>
<comment type="function">
    <text evidence="4">S-adenosyl-L-methionine-binding protein that acts as an inhibitor of mTORC1 signaling. Acts as a sensor of S-adenosyl-L-methionine to signal methionine sufficiency to mTORC1. Probably also acts as a S-adenosyl-L-methionine-dependent methyltransferase.</text>
</comment>
<keyword evidence="1 4" id="KW-0489">Methyltransferase</keyword>
<evidence type="ECO:0000256" key="3">
    <source>
        <dbReference type="ARBA" id="ARBA00022691"/>
    </source>
</evidence>
<dbReference type="PANTHER" id="PTHR21008">
    <property type="entry name" value="S-ADENOSYLMETHIONINE SENSOR UPSTREAM OF MTORC1-RELATED"/>
    <property type="match status" value="1"/>
</dbReference>
<dbReference type="CTD" id="154743"/>
<dbReference type="HAMAP" id="MF_03044">
    <property type="entry name" value="BMT2"/>
    <property type="match status" value="1"/>
</dbReference>
<name>A0A8B8ILY0_VANTA</name>
<keyword evidence="3 4" id="KW-0949">S-adenosyl-L-methionine</keyword>
<dbReference type="Proteomes" id="UP001652626">
    <property type="component" value="Chromosome 20"/>
</dbReference>
<dbReference type="InterPro" id="IPR021867">
    <property type="entry name" value="Bmt2/SAMTOR"/>
</dbReference>
<dbReference type="OMA" id="LATTHWE"/>
<reference evidence="6" key="1">
    <citation type="submission" date="2025-08" db="UniProtKB">
        <authorList>
            <consortium name="RefSeq"/>
        </authorList>
    </citation>
    <scope>IDENTIFICATION</scope>
    <source>
        <tissue evidence="6">Whole body</tissue>
    </source>
</reference>
<evidence type="ECO:0000256" key="4">
    <source>
        <dbReference type="HAMAP-Rule" id="MF_03044"/>
    </source>
</evidence>
<dbReference type="AlphaFoldDB" id="A0A8B8ILY0"/>
<organism evidence="5 6">
    <name type="scientific">Vanessa tameamea</name>
    <name type="common">Kamehameha butterfly</name>
    <dbReference type="NCBI Taxonomy" id="334116"/>
    <lineage>
        <taxon>Eukaryota</taxon>
        <taxon>Metazoa</taxon>
        <taxon>Ecdysozoa</taxon>
        <taxon>Arthropoda</taxon>
        <taxon>Hexapoda</taxon>
        <taxon>Insecta</taxon>
        <taxon>Pterygota</taxon>
        <taxon>Neoptera</taxon>
        <taxon>Endopterygota</taxon>
        <taxon>Lepidoptera</taxon>
        <taxon>Glossata</taxon>
        <taxon>Ditrysia</taxon>
        <taxon>Papilionoidea</taxon>
        <taxon>Nymphalidae</taxon>
        <taxon>Nymphalinae</taxon>
        <taxon>Vanessa</taxon>
    </lineage>
</organism>
<gene>
    <name evidence="6" type="primary">LOC113401666</name>
</gene>
<proteinExistence type="inferred from homology"/>
<dbReference type="EC" id="2.1.1.-" evidence="4"/>
<evidence type="ECO:0000256" key="2">
    <source>
        <dbReference type="ARBA" id="ARBA00022679"/>
    </source>
</evidence>
<dbReference type="GO" id="GO:1904262">
    <property type="term" value="P:negative regulation of TORC1 signaling"/>
    <property type="evidence" value="ECO:0007669"/>
    <property type="project" value="TreeGrafter"/>
</dbReference>
<evidence type="ECO:0000313" key="5">
    <source>
        <dbReference type="Proteomes" id="UP001652626"/>
    </source>
</evidence>
<keyword evidence="5" id="KW-1185">Reference proteome</keyword>
<dbReference type="SUPFAM" id="SSF53335">
    <property type="entry name" value="S-adenosyl-L-methionine-dependent methyltransferases"/>
    <property type="match status" value="1"/>
</dbReference>
<sequence>MASEEHKQLAHFLKTVHSTLRCTSAAVGSDTAWHNHCSNKEVLHTYAKFMQKLATTHWEENSSNELSSASSRIKWSADFSYDYFVNKSFEKCSQKEVEIGEKNDIIINIKEQFSEPFKLLDVGSCYNPFKIYDFLDVVAIDLCPANEYVMECDFLQVSIGTDTNIVENKVKQLQENNFDIVTFCFLLEYIPTSEMRIKACENAFRLLKFGGLLLICTPDSKHVGANSKLMKCWRHTLANLGFSRIKYEKFRHMHCMAFRKCLNKDIAVRWAVIHKESYMDGCLHIPQDFSNIKKNNNNCHDFNIEVKDFAELPFSDSCFI</sequence>
<dbReference type="Pfam" id="PF11968">
    <property type="entry name" value="Bmt2"/>
    <property type="match status" value="1"/>
</dbReference>
<accession>A0A8B8ILY0</accession>
<feature type="binding site" evidence="4">
    <location>
        <position position="141"/>
    </location>
    <ligand>
        <name>S-adenosyl-L-methionine</name>
        <dbReference type="ChEBI" id="CHEBI:59789"/>
    </ligand>
</feature>
<keyword evidence="2 4" id="KW-0808">Transferase</keyword>
<dbReference type="Gene3D" id="3.40.50.150">
    <property type="entry name" value="Vaccinia Virus protein VP39"/>
    <property type="match status" value="1"/>
</dbReference>
<dbReference type="InterPro" id="IPR029063">
    <property type="entry name" value="SAM-dependent_MTases_sf"/>
</dbReference>
<dbReference type="PANTHER" id="PTHR21008:SF0">
    <property type="entry name" value="S-ADENOSYLMETHIONINE SENSOR UPSTREAM OF MTORC1"/>
    <property type="match status" value="1"/>
</dbReference>
<protein>
    <recommendedName>
        <fullName evidence="4">S-adenosylmethionine sensor upstream of mTORC1</fullName>
    </recommendedName>
    <alternativeName>
        <fullName evidence="4">Probable methyltransferase BMT2 homolog</fullName>
        <ecNumber evidence="4">2.1.1.-</ecNumber>
    </alternativeName>
</protein>
<evidence type="ECO:0000256" key="1">
    <source>
        <dbReference type="ARBA" id="ARBA00022603"/>
    </source>
</evidence>
<dbReference type="RefSeq" id="XP_026497447.1">
    <property type="nucleotide sequence ID" value="XM_026641662.2"/>
</dbReference>
<dbReference type="GO" id="GO:0008168">
    <property type="term" value="F:methyltransferase activity"/>
    <property type="evidence" value="ECO:0007669"/>
    <property type="project" value="UniProtKB-UniRule"/>
</dbReference>